<comment type="caution">
    <text evidence="5">The sequence shown here is derived from an EMBL/GenBank/DDBJ whole genome shotgun (WGS) entry which is preliminary data.</text>
</comment>
<dbReference type="Pfam" id="PF18157">
    <property type="entry name" value="MID_pPIWI_RE"/>
    <property type="match status" value="1"/>
</dbReference>
<proteinExistence type="predicted"/>
<feature type="domain" description="Prokaryotic pPIWI-RE MID" evidence="4">
    <location>
        <begin position="498"/>
        <end position="626"/>
    </location>
</feature>
<evidence type="ECO:0000259" key="2">
    <source>
        <dbReference type="Pfam" id="PF13032"/>
    </source>
</evidence>
<dbReference type="InterPro" id="IPR040496">
    <property type="entry name" value="MID_pPIWI_RE"/>
</dbReference>
<reference evidence="5 6" key="1">
    <citation type="submission" date="2023-05" db="EMBL/GenBank/DDBJ databases">
        <title>Draft genome sequence of Streptomyces sp. B-S-A8 isolated from a cave soil in Thailand.</title>
        <authorList>
            <person name="Chamroensaksri N."/>
            <person name="Muangham S."/>
        </authorList>
    </citation>
    <scope>NUCLEOTIDE SEQUENCE [LARGE SCALE GENOMIC DNA]</scope>
    <source>
        <strain evidence="5 6">B-S-A8</strain>
    </source>
</reference>
<organism evidence="5 6">
    <name type="scientific">Streptomyces solicavernae</name>
    <dbReference type="NCBI Taxonomy" id="3043614"/>
    <lineage>
        <taxon>Bacteria</taxon>
        <taxon>Bacillati</taxon>
        <taxon>Actinomycetota</taxon>
        <taxon>Actinomycetes</taxon>
        <taxon>Kitasatosporales</taxon>
        <taxon>Streptomycetaceae</taxon>
        <taxon>Streptomyces</taxon>
    </lineage>
</organism>
<dbReference type="InterPro" id="IPR024996">
    <property type="entry name" value="RNaseH_pPIWI_RE"/>
</dbReference>
<accession>A0ABT6RJK8</accession>
<feature type="region of interest" description="Disordered" evidence="1">
    <location>
        <begin position="581"/>
        <end position="611"/>
    </location>
</feature>
<feature type="region of interest" description="Disordered" evidence="1">
    <location>
        <begin position="811"/>
        <end position="840"/>
    </location>
</feature>
<dbReference type="Pfam" id="PF13111">
    <property type="entry name" value="pPIWI_RE_X"/>
    <property type="match status" value="1"/>
</dbReference>
<keyword evidence="6" id="KW-1185">Reference proteome</keyword>
<protein>
    <submittedName>
        <fullName evidence="5">RNaseH domain-containing protein</fullName>
    </submittedName>
</protein>
<evidence type="ECO:0000313" key="6">
    <source>
        <dbReference type="Proteomes" id="UP001224661"/>
    </source>
</evidence>
<dbReference type="RefSeq" id="WP_282509064.1">
    <property type="nucleotide sequence ID" value="NZ_JASCIR010000001.1"/>
</dbReference>
<name>A0ABT6RJK8_9ACTN</name>
<dbReference type="Proteomes" id="UP001224661">
    <property type="component" value="Unassembled WGS sequence"/>
</dbReference>
<evidence type="ECO:0000259" key="4">
    <source>
        <dbReference type="Pfam" id="PF18157"/>
    </source>
</evidence>
<gene>
    <name evidence="5" type="ORF">QIS99_00035</name>
</gene>
<feature type="domain" description="pPIWI-RE module N-terminal" evidence="3">
    <location>
        <begin position="24"/>
        <end position="424"/>
    </location>
</feature>
<dbReference type="EMBL" id="JASCIR010000001">
    <property type="protein sequence ID" value="MDI3384619.1"/>
    <property type="molecule type" value="Genomic_DNA"/>
</dbReference>
<feature type="domain" description="pPIWI-RE RNaseH" evidence="2">
    <location>
        <begin position="640"/>
        <end position="910"/>
    </location>
</feature>
<feature type="compositionally biased region" description="Basic and acidic residues" evidence="1">
    <location>
        <begin position="824"/>
        <end position="840"/>
    </location>
</feature>
<evidence type="ECO:0000313" key="5">
    <source>
        <dbReference type="EMBL" id="MDI3384619.1"/>
    </source>
</evidence>
<dbReference type="InterPro" id="IPR025085">
    <property type="entry name" value="pPIWI_RE_X"/>
</dbReference>
<sequence length="922" mass="102722">MATYDRLQRLSLAMRATGTTPLCTYRAYEFPRTWAQALKQVFRRKNQDGEDTDEPYGLPLWAVSTAIAALLPQLLVTNSSGRADTVWLAWNTQEGTPEPDEEVLLELVRSGLIVAAQSRNDKARRRNRPDPVDMQRLASILKCFRTDHLRSEIRQLHITAGEPLCPEGYRLLPHVIANHLVSTGWELQHAGKKWVWNEKAQEKEEVPGKDITVYGISRWRRCASDEGAELLSWPPHQYVSSNGTVYPWSYTMRLTAQNHGHDSAPLIHVTLGTRRWARGNVWDGKRGITAYLFAASPWCDDTCPFGKARMKWRPGPKGKKGGKMVWDDVLAETLARVTSHDALPSAPALAADPRAFLEPDKGTPQAGVPFRDGLGEYANHSVGKGISARDRWQIFHQLQEAVKDFAEPEQPLERLYVPVRPRPSASDLLKVDQAALARATARRIAVDVAWDTTVIRDELVGALHEMLGLCLPTAIEDDSPPRLRETVLRGEDIEIVLRSYPVGDLAAPLPVNSSINNRKDRLADASESRRTKVIQKLRAPELWDVPRFALVEMANAGAFASAEHDPKQTVKGAAGSVGVLVQNITPPKETGEGSGEESTTTRRERARKSAMDLLTRQSGMLSRPDHLGTKDNPLNEVTTVGLWVVRRNGDQRATLPLAVAQLPDEPFVRLRMPHTNTWLPYREGLLTLTDYETERRFDHSHAQQFFGEVVEEVCDGSDVVLLTLAQNIRSCCPGLSNAHLTPDVLAFDPETPIQPDARKGLRHVRLRTNLRDETSQHFAFKEGTDAGDVGVGSSLWQDPLRPCHFFSTARKPATAGSGSPQGSRIEKHWGSMGKDEQGRKKYGMRHDVLQDVWNPQLLEILVNCHDESDDPRSWAAIPHQQRYAAAHFADPLALPAVLHLAQGVGEQILPPYLLAPIDQTDG</sequence>
<evidence type="ECO:0000256" key="1">
    <source>
        <dbReference type="SAM" id="MobiDB-lite"/>
    </source>
</evidence>
<evidence type="ECO:0000259" key="3">
    <source>
        <dbReference type="Pfam" id="PF13111"/>
    </source>
</evidence>
<dbReference type="Pfam" id="PF13032">
    <property type="entry name" value="RNaseH_pPIWI_RE"/>
    <property type="match status" value="1"/>
</dbReference>
<feature type="compositionally biased region" description="Basic and acidic residues" evidence="1">
    <location>
        <begin position="599"/>
        <end position="610"/>
    </location>
</feature>